<dbReference type="PANTHER" id="PTHR33240:SF15">
    <property type="entry name" value="GAG-PRO-LIKE PROTEIN"/>
    <property type="match status" value="1"/>
</dbReference>
<comment type="caution">
    <text evidence="1">The sequence shown here is derived from an EMBL/GenBank/DDBJ whole genome shotgun (WGS) entry which is preliminary data.</text>
</comment>
<gene>
    <name evidence="1" type="ORF">RGQ29_024964</name>
</gene>
<keyword evidence="2" id="KW-1185">Reference proteome</keyword>
<proteinExistence type="predicted"/>
<dbReference type="PANTHER" id="PTHR33240">
    <property type="entry name" value="OS08G0508500 PROTEIN"/>
    <property type="match status" value="1"/>
</dbReference>
<dbReference type="InterPro" id="IPR021109">
    <property type="entry name" value="Peptidase_aspartic_dom_sf"/>
</dbReference>
<dbReference type="Proteomes" id="UP001324115">
    <property type="component" value="Unassembled WGS sequence"/>
</dbReference>
<organism evidence="1 2">
    <name type="scientific">Quercus rubra</name>
    <name type="common">Northern red oak</name>
    <name type="synonym">Quercus borealis</name>
    <dbReference type="NCBI Taxonomy" id="3512"/>
    <lineage>
        <taxon>Eukaryota</taxon>
        <taxon>Viridiplantae</taxon>
        <taxon>Streptophyta</taxon>
        <taxon>Embryophyta</taxon>
        <taxon>Tracheophyta</taxon>
        <taxon>Spermatophyta</taxon>
        <taxon>Magnoliopsida</taxon>
        <taxon>eudicotyledons</taxon>
        <taxon>Gunneridae</taxon>
        <taxon>Pentapetalae</taxon>
        <taxon>rosids</taxon>
        <taxon>fabids</taxon>
        <taxon>Fagales</taxon>
        <taxon>Fagaceae</taxon>
        <taxon>Quercus</taxon>
    </lineage>
</organism>
<name>A0AAN7IHB6_QUERU</name>
<dbReference type="Gene3D" id="2.40.70.10">
    <property type="entry name" value="Acid Proteases"/>
    <property type="match status" value="1"/>
</dbReference>
<accession>A0AAN7IHB6</accession>
<evidence type="ECO:0000313" key="1">
    <source>
        <dbReference type="EMBL" id="KAK4581558.1"/>
    </source>
</evidence>
<dbReference type="CDD" id="cd00303">
    <property type="entry name" value="retropepsin_like"/>
    <property type="match status" value="1"/>
</dbReference>
<dbReference type="EMBL" id="JAXUIC010000007">
    <property type="protein sequence ID" value="KAK4581558.1"/>
    <property type="molecule type" value="Genomic_DNA"/>
</dbReference>
<dbReference type="AlphaFoldDB" id="A0AAN7IHB6"/>
<reference evidence="1 2" key="1">
    <citation type="journal article" date="2023" name="G3 (Bethesda)">
        <title>A haplotype-resolved chromosome-scale genome for Quercus rubra L. provides insights into the genetics of adaptive traits for red oak species.</title>
        <authorList>
            <person name="Kapoor B."/>
            <person name="Jenkins J."/>
            <person name="Schmutz J."/>
            <person name="Zhebentyayeva T."/>
            <person name="Kuelheim C."/>
            <person name="Coggeshall M."/>
            <person name="Heim C."/>
            <person name="Lasky J.R."/>
            <person name="Leites L."/>
            <person name="Islam-Faridi N."/>
            <person name="Romero-Severson J."/>
            <person name="DeLeo V.L."/>
            <person name="Lucas S.M."/>
            <person name="Lazic D."/>
            <person name="Gailing O."/>
            <person name="Carlson J."/>
            <person name="Staton M."/>
        </authorList>
    </citation>
    <scope>NUCLEOTIDE SEQUENCE [LARGE SCALE GENOMIC DNA]</scope>
    <source>
        <strain evidence="1">Pseudo-F2</strain>
    </source>
</reference>
<protein>
    <submittedName>
        <fullName evidence="1">Uncharacterized protein</fullName>
    </submittedName>
</protein>
<evidence type="ECO:0000313" key="2">
    <source>
        <dbReference type="Proteomes" id="UP001324115"/>
    </source>
</evidence>
<sequence length="135" mass="14646">MVDQGSGADVMYPDLFRGLEVKKEDLSKYDMLLVGFDGQMVIPKGQISLPVNMEGKEVIVAFIVVASFTPHTAILGRPWIHTMGAVPSTLHVKVKFRTEQGIAVVRGSTALPDFYVGSFVSPNPLRPSEGLSCPN</sequence>